<dbReference type="PANTHER" id="PTHR44019">
    <property type="entry name" value="WD REPEAT-CONTAINING PROTEIN 55"/>
    <property type="match status" value="1"/>
</dbReference>
<feature type="compositionally biased region" description="Basic and acidic residues" evidence="4">
    <location>
        <begin position="680"/>
        <end position="697"/>
    </location>
</feature>
<protein>
    <submittedName>
        <fullName evidence="5">Uncharacterized protein</fullName>
    </submittedName>
</protein>
<dbReference type="Proteomes" id="UP000290189">
    <property type="component" value="Unassembled WGS sequence"/>
</dbReference>
<gene>
    <name evidence="5" type="ORF">PBRA_004095</name>
    <name evidence="6" type="ORF">PLBR_LOCUS3436</name>
</gene>
<keyword evidence="6" id="KW-0496">Mitochondrion</keyword>
<dbReference type="SMART" id="SM00320">
    <property type="entry name" value="WD40"/>
    <property type="match status" value="7"/>
</dbReference>
<dbReference type="PANTHER" id="PTHR44019:SF8">
    <property type="entry name" value="POC1 CENTRIOLAR PROTEIN HOMOLOG"/>
    <property type="match status" value="1"/>
</dbReference>
<dbReference type="PROSITE" id="PS50082">
    <property type="entry name" value="WD_REPEATS_2"/>
    <property type="match status" value="2"/>
</dbReference>
<evidence type="ECO:0000313" key="5">
    <source>
        <dbReference type="EMBL" id="CEO95329.1"/>
    </source>
</evidence>
<feature type="repeat" description="WD" evidence="3">
    <location>
        <begin position="173"/>
        <end position="203"/>
    </location>
</feature>
<dbReference type="Pfam" id="PF00400">
    <property type="entry name" value="WD40"/>
    <property type="match status" value="2"/>
</dbReference>
<keyword evidence="2" id="KW-0677">Repeat</keyword>
<dbReference type="PROSITE" id="PS50294">
    <property type="entry name" value="WD_REPEATS_REGION"/>
    <property type="match status" value="1"/>
</dbReference>
<dbReference type="Gene3D" id="2.130.10.10">
    <property type="entry name" value="YVTN repeat-like/Quinoprotein amine dehydrogenase"/>
    <property type="match status" value="2"/>
</dbReference>
<proteinExistence type="predicted"/>
<organism evidence="5 7">
    <name type="scientific">Plasmodiophora brassicae</name>
    <name type="common">Clubroot disease agent</name>
    <dbReference type="NCBI Taxonomy" id="37360"/>
    <lineage>
        <taxon>Eukaryota</taxon>
        <taxon>Sar</taxon>
        <taxon>Rhizaria</taxon>
        <taxon>Endomyxa</taxon>
        <taxon>Phytomyxea</taxon>
        <taxon>Plasmodiophorida</taxon>
        <taxon>Plasmodiophoridae</taxon>
        <taxon>Plasmodiophora</taxon>
    </lineage>
</organism>
<name>A0A0G4IJI5_PLABS</name>
<feature type="repeat" description="WD" evidence="3">
    <location>
        <begin position="214"/>
        <end position="255"/>
    </location>
</feature>
<dbReference type="InterPro" id="IPR015943">
    <property type="entry name" value="WD40/YVTN_repeat-like_dom_sf"/>
</dbReference>
<accession>A0A0G4IJI5</accession>
<dbReference type="EMBL" id="OVEO01000005">
    <property type="protein sequence ID" value="SPQ96221.1"/>
    <property type="molecule type" value="Genomic_DNA"/>
</dbReference>
<evidence type="ECO:0000313" key="8">
    <source>
        <dbReference type="Proteomes" id="UP000290189"/>
    </source>
</evidence>
<dbReference type="OrthoDB" id="273067at2759"/>
<reference evidence="6 8" key="2">
    <citation type="submission" date="2018-03" db="EMBL/GenBank/DDBJ databases">
        <authorList>
            <person name="Fogelqvist J."/>
        </authorList>
    </citation>
    <scope>NUCLEOTIDE SEQUENCE [LARGE SCALE GENOMIC DNA]</scope>
</reference>
<evidence type="ECO:0000256" key="3">
    <source>
        <dbReference type="PROSITE-ProRule" id="PRU00221"/>
    </source>
</evidence>
<dbReference type="AlphaFoldDB" id="A0A0G4IJI5"/>
<evidence type="ECO:0000256" key="2">
    <source>
        <dbReference type="ARBA" id="ARBA00022737"/>
    </source>
</evidence>
<evidence type="ECO:0000256" key="4">
    <source>
        <dbReference type="SAM" id="MobiDB-lite"/>
    </source>
</evidence>
<evidence type="ECO:0000256" key="1">
    <source>
        <dbReference type="ARBA" id="ARBA00022574"/>
    </source>
</evidence>
<evidence type="ECO:0000313" key="7">
    <source>
        <dbReference type="Proteomes" id="UP000039324"/>
    </source>
</evidence>
<evidence type="ECO:0000313" key="6">
    <source>
        <dbReference type="EMBL" id="SPQ96221.1"/>
    </source>
</evidence>
<sequence>MPGDESAAWSALMGVAGGDGDDGGAVYRAPPVKLPIGSPVDADSVKRLLSVPALGRLVIYDQQRSLLKVLESSTLVCRDQIEIQQRQLLDLAYCRGSSRTGAALVGCTATGIYIWRDLLDQRRASSALKPRHIRCPTTPVCLEADDKFVFTGSKTGVLSVHDLSGAEPIATTFYGHTGPITSLALLGTGIASSSEDGTIRIWDHLGSRSVIRSLDAHNAPVTTVAFSSDLGLILSGCVKRAAFLWPSNTSSVPAVTIHDAHSHPIINCRFLPGTSNFLTTDSKGYVTVWDVRRTYHPLQTLATSLPNPSVAVCQDYLVVAGRSPMASVYPRSASASLTSSSILSCTTKDRCVRRSCHDRAALVPSTFVHCRDTFRIVTTCGRALLVWSAIDGRCMQKMPNVCSSDITASCMRSLHTMFVGDADGRIHVVDYRSCLLVGTLGERHDDPVASLRCRDDRLLSVSCGRYITVITHDDAGPARVKRFPASASLATVGANWLAWAATSNVVTVDDNEVGAHDARIVSMVSLDDLDVLATADAMGTVRIWPIHAPNAADVRFTVNPAPNTIVGVLMAYCPRQSTLYIASEGVVHCRQVDVVDGAILVVRKVGEWRLRTTPVEGLSCVRNPGAQTVLVAITRKVVELYDAAKGVVLGTLPNTGRSCLSWRFHAGTVQTVFASIRGRKPSDEAEAGTDHPADDSWLKVAPGLPTLQTSASAPQIARSGGKQTRERDPRAEGDPFSWPIKKKDIRAHLPAIPAPTSASKIVPMMQVPKVYPLPEEYDDDTSPLTYKSFPAHPRKPRRRRQTDVLHWLKPSNSSVPVDLLLAKGLQRFVVAPAPPAPSRTTTQVVAAEAVVDDKRHISVSVRIQTPGEPCAWIRPQNND</sequence>
<dbReference type="Proteomes" id="UP000039324">
    <property type="component" value="Unassembled WGS sequence"/>
</dbReference>
<dbReference type="STRING" id="37360.A0A0G4IJI5"/>
<keyword evidence="1 3" id="KW-0853">WD repeat</keyword>
<keyword evidence="7" id="KW-1185">Reference proteome</keyword>
<feature type="compositionally biased region" description="Basic and acidic residues" evidence="4">
    <location>
        <begin position="723"/>
        <end position="733"/>
    </location>
</feature>
<reference evidence="5 7" key="1">
    <citation type="submission" date="2015-02" db="EMBL/GenBank/DDBJ databases">
        <authorList>
            <person name="Chooi Y.-H."/>
        </authorList>
    </citation>
    <scope>NUCLEOTIDE SEQUENCE [LARGE SCALE GENOMIC DNA]</scope>
    <source>
        <strain evidence="5">E3</strain>
    </source>
</reference>
<dbReference type="InterPro" id="IPR036322">
    <property type="entry name" value="WD40_repeat_dom_sf"/>
</dbReference>
<dbReference type="InterPro" id="IPR050505">
    <property type="entry name" value="WDR55/POC1"/>
</dbReference>
<dbReference type="SUPFAM" id="SSF50978">
    <property type="entry name" value="WD40 repeat-like"/>
    <property type="match status" value="2"/>
</dbReference>
<feature type="region of interest" description="Disordered" evidence="4">
    <location>
        <begin position="680"/>
        <end position="738"/>
    </location>
</feature>
<dbReference type="EMBL" id="CDSF01000013">
    <property type="protein sequence ID" value="CEO95329.1"/>
    <property type="molecule type" value="Genomic_DNA"/>
</dbReference>
<dbReference type="InterPro" id="IPR001680">
    <property type="entry name" value="WD40_rpt"/>
</dbReference>
<geneLocation type="mitochondrion" evidence="6"/>